<accession>A0A7W7KM86</accession>
<feature type="compositionally biased region" description="Low complexity" evidence="1">
    <location>
        <begin position="373"/>
        <end position="384"/>
    </location>
</feature>
<evidence type="ECO:0000259" key="2">
    <source>
        <dbReference type="Pfam" id="PF02120"/>
    </source>
</evidence>
<dbReference type="CDD" id="cd17470">
    <property type="entry name" value="T3SS_Flik_C"/>
    <property type="match status" value="1"/>
</dbReference>
<keyword evidence="3" id="KW-0282">Flagellum</keyword>
<evidence type="ECO:0000256" key="1">
    <source>
        <dbReference type="SAM" id="MobiDB-lite"/>
    </source>
</evidence>
<dbReference type="InterPro" id="IPR052563">
    <property type="entry name" value="FliK"/>
</dbReference>
<dbReference type="Pfam" id="PF02120">
    <property type="entry name" value="Flg_hook"/>
    <property type="match status" value="1"/>
</dbReference>
<dbReference type="Gene3D" id="3.30.750.140">
    <property type="match status" value="1"/>
</dbReference>
<dbReference type="RefSeq" id="WP_184592832.1">
    <property type="nucleotide sequence ID" value="NZ_JACHLI010000018.1"/>
</dbReference>
<feature type="domain" description="Flagellar hook-length control protein-like C-terminal" evidence="2">
    <location>
        <begin position="304"/>
        <end position="381"/>
    </location>
</feature>
<comment type="caution">
    <text evidence="3">The sequence shown here is derived from an EMBL/GenBank/DDBJ whole genome shotgun (WGS) entry which is preliminary data.</text>
</comment>
<keyword evidence="3" id="KW-0969">Cilium</keyword>
<organism evidence="3 4">
    <name type="scientific">Pseudomonas nitroreducens</name>
    <dbReference type="NCBI Taxonomy" id="46680"/>
    <lineage>
        <taxon>Bacteria</taxon>
        <taxon>Pseudomonadati</taxon>
        <taxon>Pseudomonadota</taxon>
        <taxon>Gammaproteobacteria</taxon>
        <taxon>Pseudomonadales</taxon>
        <taxon>Pseudomonadaceae</taxon>
        <taxon>Pseudomonas</taxon>
    </lineage>
</organism>
<dbReference type="Proteomes" id="UP000566995">
    <property type="component" value="Unassembled WGS sequence"/>
</dbReference>
<feature type="region of interest" description="Disordered" evidence="1">
    <location>
        <begin position="118"/>
        <end position="150"/>
    </location>
</feature>
<keyword evidence="3" id="KW-0966">Cell projection</keyword>
<sequence length="423" mass="44004">MQNVSPAIEQILLPAAVNTPATAATANGDFSKQFAAAKAAPAPSASTPKAPVVAQVVDATAKSAAQQVALTDDDWESALAEVVEPSAPTAVSEDEVLPVAQLPADASAPALPAEVLPTETEARQEPAPASTKSQDKSEQAATPAPTAATAEQGMLQASPLAMSILSIIQYGQPDVQPKPQEQAPNQGNMAKNNLSDSLILADARRPAQIADTESTAVMPSALATVQGKETNDKSVTDEAKARNFLENLTQATQNSQPAQITSGIQFVSNTQLVANNQAPVAPSYEVPVNSPEWGKGLMERVTTFHMKSDSNVEIRLNPVELGPIAIHVRIADTGSANIQFVSHSADIRSLVEQSLPHLKSMLSDQGISLGQTSVGDHSSSGDSSQFLQKGSDFNELGADEADVAAVQPDEVSGIIAGRVNLYA</sequence>
<reference evidence="3 4" key="1">
    <citation type="submission" date="2020-08" db="EMBL/GenBank/DDBJ databases">
        <title>Functional genomics of gut bacteria from endangered species of beetles.</title>
        <authorList>
            <person name="Carlos-Shanley C."/>
        </authorList>
    </citation>
    <scope>NUCLEOTIDE SEQUENCE [LARGE SCALE GENOMIC DNA]</scope>
    <source>
        <strain evidence="3 4">S00179</strain>
    </source>
</reference>
<dbReference type="EMBL" id="JACHLI010000018">
    <property type="protein sequence ID" value="MBB4865394.1"/>
    <property type="molecule type" value="Genomic_DNA"/>
</dbReference>
<dbReference type="InterPro" id="IPR038610">
    <property type="entry name" value="FliK-like_C_sf"/>
</dbReference>
<proteinExistence type="predicted"/>
<dbReference type="PANTHER" id="PTHR37533">
    <property type="entry name" value="FLAGELLAR HOOK-LENGTH CONTROL PROTEIN"/>
    <property type="match status" value="1"/>
</dbReference>
<dbReference type="InterPro" id="IPR021136">
    <property type="entry name" value="Flagellar_hook_control-like_C"/>
</dbReference>
<dbReference type="PANTHER" id="PTHR37533:SF2">
    <property type="entry name" value="FLAGELLAR HOOK-LENGTH CONTROL PROTEIN"/>
    <property type="match status" value="1"/>
</dbReference>
<name>A0A7W7KM86_PSENT</name>
<evidence type="ECO:0000313" key="4">
    <source>
        <dbReference type="Proteomes" id="UP000566995"/>
    </source>
</evidence>
<feature type="region of interest" description="Disordered" evidence="1">
    <location>
        <begin position="369"/>
        <end position="389"/>
    </location>
</feature>
<dbReference type="AlphaFoldDB" id="A0A7W7KM86"/>
<feature type="compositionally biased region" description="Low complexity" evidence="1">
    <location>
        <begin position="140"/>
        <end position="150"/>
    </location>
</feature>
<evidence type="ECO:0000313" key="3">
    <source>
        <dbReference type="EMBL" id="MBB4865394.1"/>
    </source>
</evidence>
<gene>
    <name evidence="3" type="ORF">HNP46_004275</name>
</gene>
<protein>
    <submittedName>
        <fullName evidence="3">Flagellar hook-length control protein FliK</fullName>
    </submittedName>
</protein>